<dbReference type="GO" id="GO:0016651">
    <property type="term" value="F:oxidoreductase activity, acting on NAD(P)H"/>
    <property type="evidence" value="ECO:0007669"/>
    <property type="project" value="TreeGrafter"/>
</dbReference>
<protein>
    <submittedName>
        <fullName evidence="7">3-phenylpropionate/trans-cinnamate dioxygenase ferredoxin reductase subunit</fullName>
        <ecNumber evidence="7">1.18.1.3</ecNumber>
    </submittedName>
</protein>
<dbReference type="GO" id="GO:0051213">
    <property type="term" value="F:dioxygenase activity"/>
    <property type="evidence" value="ECO:0007669"/>
    <property type="project" value="UniProtKB-KW"/>
</dbReference>
<dbReference type="Gene3D" id="3.50.50.60">
    <property type="entry name" value="FAD/NAD(P)-binding domain"/>
    <property type="match status" value="2"/>
</dbReference>
<sequence length="437" mass="45554">MSADTPLNDSAAKPILIIGAGQAGATAAATLRQLGHTGGIVMLGSEAHAPYERPPLSKSVLSGEQADHEIGVHPTAFYDENTIDLHLGRTIASLDVAASVAHDSAGETIAYSHCLIATGGTARELPELPAGTPGVHYIRSLDDARGLRAALAALPAGETVLVIGGGFLGLETASTALTLGRRVVLVEAGSRLLERAVPPALSEWLSARARHAGVDLRLGRRIAKLTHTPDGTSLMLDDGAEVSASLTVVAIGLVPDTALADAAGIAVHPVNRGVRIDAQCRTNIANVFAAGDCASQFQPLFKQEMRMESWQSANEQARLAAAAMLGVDTAPQAVPWFWTDQFGCNFQMLGAYDPALDYILRGNADPDAAAPKFLLLGLDNGHLRHGIAVNAGGDLRQLRVLIEKDLPCAPAALQDTTLNLRQLVRDAVAASPAAPLP</sequence>
<dbReference type="SUPFAM" id="SSF51905">
    <property type="entry name" value="FAD/NAD(P)-binding domain"/>
    <property type="match status" value="1"/>
</dbReference>
<dbReference type="GO" id="GO:0008860">
    <property type="term" value="F:ferredoxin-NAD+ reductase activity"/>
    <property type="evidence" value="ECO:0007669"/>
    <property type="project" value="UniProtKB-EC"/>
</dbReference>
<comment type="cofactor">
    <cofactor evidence="1">
        <name>FAD</name>
        <dbReference type="ChEBI" id="CHEBI:57692"/>
    </cofactor>
</comment>
<keyword evidence="2" id="KW-0285">Flavoprotein</keyword>
<proteinExistence type="predicted"/>
<comment type="caution">
    <text evidence="7">The sequence shown here is derived from an EMBL/GenBank/DDBJ whole genome shotgun (WGS) entry which is preliminary data.</text>
</comment>
<dbReference type="Gene3D" id="3.30.390.30">
    <property type="match status" value="1"/>
</dbReference>
<dbReference type="PRINTS" id="PR00368">
    <property type="entry name" value="FADPNR"/>
</dbReference>
<evidence type="ECO:0000313" key="7">
    <source>
        <dbReference type="EMBL" id="NYE84864.1"/>
    </source>
</evidence>
<dbReference type="PANTHER" id="PTHR43557:SF2">
    <property type="entry name" value="RIESKE DOMAIN-CONTAINING PROTEIN-RELATED"/>
    <property type="match status" value="1"/>
</dbReference>
<dbReference type="InterPro" id="IPR023753">
    <property type="entry name" value="FAD/NAD-binding_dom"/>
</dbReference>
<evidence type="ECO:0000256" key="1">
    <source>
        <dbReference type="ARBA" id="ARBA00001974"/>
    </source>
</evidence>
<dbReference type="PRINTS" id="PR00411">
    <property type="entry name" value="PNDRDTASEI"/>
</dbReference>
<gene>
    <name evidence="7" type="ORF">FHW18_004171</name>
</gene>
<evidence type="ECO:0000256" key="4">
    <source>
        <dbReference type="ARBA" id="ARBA00023002"/>
    </source>
</evidence>
<evidence type="ECO:0000313" key="8">
    <source>
        <dbReference type="Proteomes" id="UP000542125"/>
    </source>
</evidence>
<organism evidence="7 8">
    <name type="scientific">Pigmentiphaga litoralis</name>
    <dbReference type="NCBI Taxonomy" id="516702"/>
    <lineage>
        <taxon>Bacteria</taxon>
        <taxon>Pseudomonadati</taxon>
        <taxon>Pseudomonadota</taxon>
        <taxon>Betaproteobacteria</taxon>
        <taxon>Burkholderiales</taxon>
        <taxon>Alcaligenaceae</taxon>
        <taxon>Pigmentiphaga</taxon>
    </lineage>
</organism>
<name>A0A7Y9IXM5_9BURK</name>
<keyword evidence="3" id="KW-0274">FAD</keyword>
<evidence type="ECO:0000256" key="3">
    <source>
        <dbReference type="ARBA" id="ARBA00022827"/>
    </source>
</evidence>
<dbReference type="InterPro" id="IPR050446">
    <property type="entry name" value="FAD-oxidoreductase/Apoptosis"/>
</dbReference>
<dbReference type="RefSeq" id="WP_179588896.1">
    <property type="nucleotide sequence ID" value="NZ_JACBYR010000002.1"/>
</dbReference>
<dbReference type="Proteomes" id="UP000542125">
    <property type="component" value="Unassembled WGS sequence"/>
</dbReference>
<dbReference type="InterPro" id="IPR016156">
    <property type="entry name" value="FAD/NAD-linked_Rdtase_dimer_sf"/>
</dbReference>
<reference evidence="7 8" key="1">
    <citation type="submission" date="2020-07" db="EMBL/GenBank/DDBJ databases">
        <title>Genomic Encyclopedia of Type Strains, Phase IV (KMG-V): Genome sequencing to study the core and pangenomes of soil and plant-associated prokaryotes.</title>
        <authorList>
            <person name="Whitman W."/>
        </authorList>
    </citation>
    <scope>NUCLEOTIDE SEQUENCE [LARGE SCALE GENOMIC DNA]</scope>
    <source>
        <strain evidence="7 8">SAS40</strain>
    </source>
</reference>
<dbReference type="InterPro" id="IPR036188">
    <property type="entry name" value="FAD/NAD-bd_sf"/>
</dbReference>
<evidence type="ECO:0000259" key="5">
    <source>
        <dbReference type="Pfam" id="PF07992"/>
    </source>
</evidence>
<keyword evidence="7" id="KW-0223">Dioxygenase</keyword>
<feature type="domain" description="Reductase C-terminal" evidence="6">
    <location>
        <begin position="336"/>
        <end position="424"/>
    </location>
</feature>
<dbReference type="EMBL" id="JACBYR010000002">
    <property type="protein sequence ID" value="NYE84864.1"/>
    <property type="molecule type" value="Genomic_DNA"/>
</dbReference>
<dbReference type="AlphaFoldDB" id="A0A7Y9IXM5"/>
<dbReference type="InterPro" id="IPR028202">
    <property type="entry name" value="Reductase_C"/>
</dbReference>
<dbReference type="PANTHER" id="PTHR43557">
    <property type="entry name" value="APOPTOSIS-INDUCING FACTOR 1"/>
    <property type="match status" value="1"/>
</dbReference>
<dbReference type="EC" id="1.18.1.3" evidence="7"/>
<accession>A0A7Y9IXM5</accession>
<evidence type="ECO:0000256" key="2">
    <source>
        <dbReference type="ARBA" id="ARBA00022630"/>
    </source>
</evidence>
<dbReference type="Pfam" id="PF14759">
    <property type="entry name" value="Reductase_C"/>
    <property type="match status" value="1"/>
</dbReference>
<feature type="domain" description="FAD/NAD(P)-binding" evidence="5">
    <location>
        <begin position="15"/>
        <end position="317"/>
    </location>
</feature>
<dbReference type="SUPFAM" id="SSF55424">
    <property type="entry name" value="FAD/NAD-linked reductases, dimerisation (C-terminal) domain"/>
    <property type="match status" value="1"/>
</dbReference>
<keyword evidence="4 7" id="KW-0560">Oxidoreductase</keyword>
<dbReference type="GO" id="GO:0005737">
    <property type="term" value="C:cytoplasm"/>
    <property type="evidence" value="ECO:0007669"/>
    <property type="project" value="TreeGrafter"/>
</dbReference>
<dbReference type="Pfam" id="PF07992">
    <property type="entry name" value="Pyr_redox_2"/>
    <property type="match status" value="1"/>
</dbReference>
<keyword evidence="8" id="KW-1185">Reference proteome</keyword>
<evidence type="ECO:0000259" key="6">
    <source>
        <dbReference type="Pfam" id="PF14759"/>
    </source>
</evidence>